<dbReference type="EMBL" id="CAXLJM020000164">
    <property type="protein sequence ID" value="CAL8145776.1"/>
    <property type="molecule type" value="Genomic_DNA"/>
</dbReference>
<organism evidence="1 2">
    <name type="scientific">Orchesella dallaii</name>
    <dbReference type="NCBI Taxonomy" id="48710"/>
    <lineage>
        <taxon>Eukaryota</taxon>
        <taxon>Metazoa</taxon>
        <taxon>Ecdysozoa</taxon>
        <taxon>Arthropoda</taxon>
        <taxon>Hexapoda</taxon>
        <taxon>Collembola</taxon>
        <taxon>Entomobryomorpha</taxon>
        <taxon>Entomobryoidea</taxon>
        <taxon>Orchesellidae</taxon>
        <taxon>Orchesellinae</taxon>
        <taxon>Orchesella</taxon>
    </lineage>
</organism>
<evidence type="ECO:0000313" key="2">
    <source>
        <dbReference type="Proteomes" id="UP001642540"/>
    </source>
</evidence>
<dbReference type="Proteomes" id="UP001642540">
    <property type="component" value="Unassembled WGS sequence"/>
</dbReference>
<protein>
    <submittedName>
        <fullName evidence="1">Uncharacterized protein</fullName>
    </submittedName>
</protein>
<keyword evidence="2" id="KW-1185">Reference proteome</keyword>
<reference evidence="1 2" key="1">
    <citation type="submission" date="2024-08" db="EMBL/GenBank/DDBJ databases">
        <authorList>
            <person name="Cucini C."/>
            <person name="Frati F."/>
        </authorList>
    </citation>
    <scope>NUCLEOTIDE SEQUENCE [LARGE SCALE GENOMIC DNA]</scope>
</reference>
<sequence>MTSNVFNWLCGGCIKKRQNEVVNEGVGVGEATQEMKNQDDVADHEEQGQAKVVVRPSSSSASIALKLAHIEKMGQAEAKYKRANDRVKASKYKFNLHKLVKFPFRLFIICSRFVEVLILNRMLVNQIVFRMSAPCLTLSKVHDILRGFKNFFL</sequence>
<comment type="caution">
    <text evidence="1">The sequence shown here is derived from an EMBL/GenBank/DDBJ whole genome shotgun (WGS) entry which is preliminary data.</text>
</comment>
<evidence type="ECO:0000313" key="1">
    <source>
        <dbReference type="EMBL" id="CAL8145776.1"/>
    </source>
</evidence>
<proteinExistence type="predicted"/>
<gene>
    <name evidence="1" type="ORF">ODALV1_LOCUS30596</name>
</gene>
<accession>A0ABP1S7N8</accession>
<name>A0ABP1S7N8_9HEXA</name>